<sequence>MASSSLRRSFSRFLEHCPHKSSIISIAEPPLRYPHLIHKQNTHFYPVPSRILQLPSDHWKTLTHIALSRPTSSRRMSTLNPTEAHGPSSIETQVTEDKAAWVRRMRDLARTKIIPGEVQLIVNIEPATLTVNPEFFWKALKLFFFDKDERSRRLVRRWKQVGRDTMNNRKDVRQLNKILGNAIERYSMNPESCEDEIKVKEGEDPVLVALRLYELRENLKHDRNITERLFVETAKAFGIHIDD</sequence>
<protein>
    <submittedName>
        <fullName evidence="2">Uncharacterized protein</fullName>
    </submittedName>
</protein>
<dbReference type="Proteomes" id="UP001150238">
    <property type="component" value="Unassembled WGS sequence"/>
</dbReference>
<gene>
    <name evidence="2" type="ORF">C8J55DRAFT_552496</name>
</gene>
<proteinExistence type="predicted"/>
<accession>A0A9W8ZUD2</accession>
<evidence type="ECO:0000313" key="3">
    <source>
        <dbReference type="Proteomes" id="UP001150238"/>
    </source>
</evidence>
<feature type="region of interest" description="Disordered" evidence="1">
    <location>
        <begin position="70"/>
        <end position="90"/>
    </location>
</feature>
<reference evidence="2" key="1">
    <citation type="submission" date="2022-08" db="EMBL/GenBank/DDBJ databases">
        <authorList>
            <consortium name="DOE Joint Genome Institute"/>
            <person name="Min B."/>
            <person name="Riley R."/>
            <person name="Sierra-Patev S."/>
            <person name="Naranjo-Ortiz M."/>
            <person name="Looney B."/>
            <person name="Konkel Z."/>
            <person name="Slot J.C."/>
            <person name="Sakamoto Y."/>
            <person name="Steenwyk J.L."/>
            <person name="Rokas A."/>
            <person name="Carro J."/>
            <person name="Camarero S."/>
            <person name="Ferreira P."/>
            <person name="Molpeceres G."/>
            <person name="Ruiz-Duenas F.J."/>
            <person name="Serrano A."/>
            <person name="Henrissat B."/>
            <person name="Drula E."/>
            <person name="Hughes K.W."/>
            <person name="Mata J.L."/>
            <person name="Ishikawa N.K."/>
            <person name="Vargas-Isla R."/>
            <person name="Ushijima S."/>
            <person name="Smith C.A."/>
            <person name="Ahrendt S."/>
            <person name="Andreopoulos W."/>
            <person name="He G."/>
            <person name="Labutti K."/>
            <person name="Lipzen A."/>
            <person name="Ng V."/>
            <person name="Sandor L."/>
            <person name="Barry K."/>
            <person name="Martinez A.T."/>
            <person name="Xiao Y."/>
            <person name="Gibbons J.G."/>
            <person name="Terashima K."/>
            <person name="Hibbett D.S."/>
            <person name="Grigoriev I.V."/>
        </authorList>
    </citation>
    <scope>NUCLEOTIDE SEQUENCE</scope>
    <source>
        <strain evidence="2">Sp2 HRB7682 ss15</strain>
    </source>
</reference>
<organism evidence="2 3">
    <name type="scientific">Lentinula lateritia</name>
    <dbReference type="NCBI Taxonomy" id="40482"/>
    <lineage>
        <taxon>Eukaryota</taxon>
        <taxon>Fungi</taxon>
        <taxon>Dikarya</taxon>
        <taxon>Basidiomycota</taxon>
        <taxon>Agaricomycotina</taxon>
        <taxon>Agaricomycetes</taxon>
        <taxon>Agaricomycetidae</taxon>
        <taxon>Agaricales</taxon>
        <taxon>Marasmiineae</taxon>
        <taxon>Omphalotaceae</taxon>
        <taxon>Lentinula</taxon>
    </lineage>
</organism>
<evidence type="ECO:0000256" key="1">
    <source>
        <dbReference type="SAM" id="MobiDB-lite"/>
    </source>
</evidence>
<dbReference type="EMBL" id="JANVFS010000047">
    <property type="protein sequence ID" value="KAJ4465924.1"/>
    <property type="molecule type" value="Genomic_DNA"/>
</dbReference>
<comment type="caution">
    <text evidence="2">The sequence shown here is derived from an EMBL/GenBank/DDBJ whole genome shotgun (WGS) entry which is preliminary data.</text>
</comment>
<reference evidence="2" key="2">
    <citation type="journal article" date="2023" name="Proc. Natl. Acad. Sci. U.S.A.">
        <title>A global phylogenomic analysis of the shiitake genus Lentinula.</title>
        <authorList>
            <person name="Sierra-Patev S."/>
            <person name="Min B."/>
            <person name="Naranjo-Ortiz M."/>
            <person name="Looney B."/>
            <person name="Konkel Z."/>
            <person name="Slot J.C."/>
            <person name="Sakamoto Y."/>
            <person name="Steenwyk J.L."/>
            <person name="Rokas A."/>
            <person name="Carro J."/>
            <person name="Camarero S."/>
            <person name="Ferreira P."/>
            <person name="Molpeceres G."/>
            <person name="Ruiz-Duenas F.J."/>
            <person name="Serrano A."/>
            <person name="Henrissat B."/>
            <person name="Drula E."/>
            <person name="Hughes K.W."/>
            <person name="Mata J.L."/>
            <person name="Ishikawa N.K."/>
            <person name="Vargas-Isla R."/>
            <person name="Ushijima S."/>
            <person name="Smith C.A."/>
            <person name="Donoghue J."/>
            <person name="Ahrendt S."/>
            <person name="Andreopoulos W."/>
            <person name="He G."/>
            <person name="LaButti K."/>
            <person name="Lipzen A."/>
            <person name="Ng V."/>
            <person name="Riley R."/>
            <person name="Sandor L."/>
            <person name="Barry K."/>
            <person name="Martinez A.T."/>
            <person name="Xiao Y."/>
            <person name="Gibbons J.G."/>
            <person name="Terashima K."/>
            <person name="Grigoriev I.V."/>
            <person name="Hibbett D."/>
        </authorList>
    </citation>
    <scope>NUCLEOTIDE SEQUENCE</scope>
    <source>
        <strain evidence="2">Sp2 HRB7682 ss15</strain>
    </source>
</reference>
<feature type="compositionally biased region" description="Polar residues" evidence="1">
    <location>
        <begin position="70"/>
        <end position="81"/>
    </location>
</feature>
<dbReference type="AlphaFoldDB" id="A0A9W8ZUD2"/>
<name>A0A9W8ZUD2_9AGAR</name>
<evidence type="ECO:0000313" key="2">
    <source>
        <dbReference type="EMBL" id="KAJ4465924.1"/>
    </source>
</evidence>